<name>A0AAN7NQ77_MYCAM</name>
<organism evidence="1 2">
    <name type="scientific">Mycteria americana</name>
    <name type="common">Wood stork</name>
    <dbReference type="NCBI Taxonomy" id="33587"/>
    <lineage>
        <taxon>Eukaryota</taxon>
        <taxon>Metazoa</taxon>
        <taxon>Chordata</taxon>
        <taxon>Craniata</taxon>
        <taxon>Vertebrata</taxon>
        <taxon>Euteleostomi</taxon>
        <taxon>Archelosauria</taxon>
        <taxon>Archosauria</taxon>
        <taxon>Dinosauria</taxon>
        <taxon>Saurischia</taxon>
        <taxon>Theropoda</taxon>
        <taxon>Coelurosauria</taxon>
        <taxon>Aves</taxon>
        <taxon>Neognathae</taxon>
        <taxon>Neoaves</taxon>
        <taxon>Aequornithes</taxon>
        <taxon>Ciconiiformes</taxon>
        <taxon>Ciconiidae</taxon>
        <taxon>Mycteria</taxon>
    </lineage>
</organism>
<dbReference type="EMBL" id="JAUNZN010000006">
    <property type="protein sequence ID" value="KAK4820417.1"/>
    <property type="molecule type" value="Genomic_DNA"/>
</dbReference>
<evidence type="ECO:0008006" key="3">
    <source>
        <dbReference type="Google" id="ProtNLM"/>
    </source>
</evidence>
<gene>
    <name evidence="1" type="ORF">QYF61_026253</name>
</gene>
<evidence type="ECO:0000313" key="1">
    <source>
        <dbReference type="EMBL" id="KAK4820417.1"/>
    </source>
</evidence>
<keyword evidence="2" id="KW-1185">Reference proteome</keyword>
<evidence type="ECO:0000313" key="2">
    <source>
        <dbReference type="Proteomes" id="UP001333110"/>
    </source>
</evidence>
<comment type="caution">
    <text evidence="1">The sequence shown here is derived from an EMBL/GenBank/DDBJ whole genome shotgun (WGS) entry which is preliminary data.</text>
</comment>
<proteinExistence type="predicted"/>
<sequence length="96" mass="10956">MLHSAADGTVVCIQRPVVLNLFINDLNDGAESLQSKLDRPEKWTDRNLMNFNKGKCNVLQERRNKPMHQYRLGATQLESSLAEEDLGVLVDKWNMS</sequence>
<accession>A0AAN7NQ77</accession>
<protein>
    <recommendedName>
        <fullName evidence="3">Rna-directed dna polymerase from mobile element jockey-like</fullName>
    </recommendedName>
</protein>
<dbReference type="Proteomes" id="UP001333110">
    <property type="component" value="Unassembled WGS sequence"/>
</dbReference>
<dbReference type="AlphaFoldDB" id="A0AAN7NQ77"/>
<reference evidence="1 2" key="1">
    <citation type="journal article" date="2023" name="J. Hered.">
        <title>Chromosome-level genome of the wood stork (Mycteria americana) provides insight into avian chromosome evolution.</title>
        <authorList>
            <person name="Flamio R. Jr."/>
            <person name="Ramstad K.M."/>
        </authorList>
    </citation>
    <scope>NUCLEOTIDE SEQUENCE [LARGE SCALE GENOMIC DNA]</scope>
    <source>
        <strain evidence="1">JAX WOST 10</strain>
    </source>
</reference>